<evidence type="ECO:0000313" key="1">
    <source>
        <dbReference type="EMBL" id="QJA66571.1"/>
    </source>
</evidence>
<accession>A0A6M3KJ81</accession>
<organism evidence="2">
    <name type="scientific">viral metagenome</name>
    <dbReference type="NCBI Taxonomy" id="1070528"/>
    <lineage>
        <taxon>unclassified sequences</taxon>
        <taxon>metagenomes</taxon>
        <taxon>organismal metagenomes</taxon>
    </lineage>
</organism>
<name>A0A6M3KJ81_9ZZZZ</name>
<sequence>MSKPEKENSPLEEAICAAYQAFMNATTEVGYCPETAKACKKLGCYKLCDILWDYTENAPDSKMTLTEYLKKRLSK</sequence>
<dbReference type="AlphaFoldDB" id="A0A6M3KJ81"/>
<protein>
    <submittedName>
        <fullName evidence="2">Uncharacterized protein</fullName>
    </submittedName>
</protein>
<proteinExistence type="predicted"/>
<dbReference type="EMBL" id="MT142473">
    <property type="protein sequence ID" value="QJA81892.1"/>
    <property type="molecule type" value="Genomic_DNA"/>
</dbReference>
<gene>
    <name evidence="2" type="ORF">MM415A00476_0024</name>
    <name evidence="1" type="ORF">MM415B00342_0033</name>
</gene>
<evidence type="ECO:0000313" key="2">
    <source>
        <dbReference type="EMBL" id="QJA81892.1"/>
    </source>
</evidence>
<reference evidence="2" key="1">
    <citation type="submission" date="2020-03" db="EMBL/GenBank/DDBJ databases">
        <title>The deep terrestrial virosphere.</title>
        <authorList>
            <person name="Holmfeldt K."/>
            <person name="Nilsson E."/>
            <person name="Simone D."/>
            <person name="Lopez-Fernandez M."/>
            <person name="Wu X."/>
            <person name="de Brujin I."/>
            <person name="Lundin D."/>
            <person name="Andersson A."/>
            <person name="Bertilsson S."/>
            <person name="Dopson M."/>
        </authorList>
    </citation>
    <scope>NUCLEOTIDE SEQUENCE</scope>
    <source>
        <strain evidence="2">MM415A00476</strain>
        <strain evidence="1">MM415B00342</strain>
    </source>
</reference>
<dbReference type="EMBL" id="MT141557">
    <property type="protein sequence ID" value="QJA66571.1"/>
    <property type="molecule type" value="Genomic_DNA"/>
</dbReference>